<proteinExistence type="predicted"/>
<dbReference type="AlphaFoldDB" id="A0A0F9PB38"/>
<protein>
    <submittedName>
        <fullName evidence="1">Uncharacterized protein</fullName>
    </submittedName>
</protein>
<dbReference type="EMBL" id="LAZR01002514">
    <property type="protein sequence ID" value="KKN29055.1"/>
    <property type="molecule type" value="Genomic_DNA"/>
</dbReference>
<name>A0A0F9PB38_9ZZZZ</name>
<accession>A0A0F9PB38</accession>
<comment type="caution">
    <text evidence="1">The sequence shown here is derived from an EMBL/GenBank/DDBJ whole genome shotgun (WGS) entry which is preliminary data.</text>
</comment>
<organism evidence="1">
    <name type="scientific">marine sediment metagenome</name>
    <dbReference type="NCBI Taxonomy" id="412755"/>
    <lineage>
        <taxon>unclassified sequences</taxon>
        <taxon>metagenomes</taxon>
        <taxon>ecological metagenomes</taxon>
    </lineage>
</organism>
<evidence type="ECO:0000313" key="1">
    <source>
        <dbReference type="EMBL" id="KKN29055.1"/>
    </source>
</evidence>
<sequence>MPDFQGSVLGALMTLLGWDGTDFRNVKVDSDGHPQVDVLSVADLSGALESVDTDGLVAYIAKFSGSWTALSLDSGSRLMVAVDVAALPSDAATETSLQGVEDRIGALAAPASGSVNWRLDKILTQVTTPSLPSDAATETSLQGIEDAFPDRTIGFSAVWRERVVNLSAAAGVNTLSTTAVPAGKLYIVRSIAAFDLDSATGTDHLSVVAGGTLFALLRIPALAADTDMHFHGKLILEEGDVIRATFGGCTLNDDIFLLAQGWEVTV</sequence>
<gene>
    <name evidence="1" type="ORF">LCGC14_0848110</name>
</gene>
<reference evidence="1" key="1">
    <citation type="journal article" date="2015" name="Nature">
        <title>Complex archaea that bridge the gap between prokaryotes and eukaryotes.</title>
        <authorList>
            <person name="Spang A."/>
            <person name="Saw J.H."/>
            <person name="Jorgensen S.L."/>
            <person name="Zaremba-Niedzwiedzka K."/>
            <person name="Martijn J."/>
            <person name="Lind A.E."/>
            <person name="van Eijk R."/>
            <person name="Schleper C."/>
            <person name="Guy L."/>
            <person name="Ettema T.J."/>
        </authorList>
    </citation>
    <scope>NUCLEOTIDE SEQUENCE</scope>
</reference>